<feature type="transmembrane region" description="Helical" evidence="1">
    <location>
        <begin position="348"/>
        <end position="367"/>
    </location>
</feature>
<accession>S0ETW6</accession>
<organism evidence="2 3">
    <name type="scientific">Chthonomonas calidirosea (strain DSM 23976 / ICMP 18418 / T49)</name>
    <dbReference type="NCBI Taxonomy" id="1303518"/>
    <lineage>
        <taxon>Bacteria</taxon>
        <taxon>Bacillati</taxon>
        <taxon>Armatimonadota</taxon>
        <taxon>Chthonomonadia</taxon>
        <taxon>Chthonomonadales</taxon>
        <taxon>Chthonomonadaceae</taxon>
        <taxon>Chthonomonas</taxon>
    </lineage>
</organism>
<feature type="transmembrane region" description="Helical" evidence="1">
    <location>
        <begin position="268"/>
        <end position="291"/>
    </location>
</feature>
<protein>
    <recommendedName>
        <fullName evidence="4">4-amino-4-deoxy-L-arabinose transferase and related glycosyltransferases of PMT family</fullName>
    </recommendedName>
</protein>
<feature type="transmembrane region" description="Helical" evidence="1">
    <location>
        <begin position="322"/>
        <end position="342"/>
    </location>
</feature>
<dbReference type="HOGENOM" id="CLU_529794_0_0_0"/>
<dbReference type="RefSeq" id="WP_016482581.1">
    <property type="nucleotide sequence ID" value="NC_021487.1"/>
</dbReference>
<dbReference type="InParanoid" id="S0ETW6"/>
<evidence type="ECO:0000313" key="3">
    <source>
        <dbReference type="Proteomes" id="UP000014227"/>
    </source>
</evidence>
<proteinExistence type="predicted"/>
<evidence type="ECO:0000313" key="2">
    <source>
        <dbReference type="EMBL" id="CCW35036.1"/>
    </source>
</evidence>
<dbReference type="PATRIC" id="fig|1303518.3.peg.1240"/>
<feature type="transmembrane region" description="Helical" evidence="1">
    <location>
        <begin position="6"/>
        <end position="23"/>
    </location>
</feature>
<dbReference type="OrthoDB" id="3498905at2"/>
<reference evidence="3" key="1">
    <citation type="submission" date="2013-03" db="EMBL/GenBank/DDBJ databases">
        <title>Genome sequence of Chthonomonas calidirosea, the first sequenced genome from the Armatimonadetes phylum (formally candidate division OP10).</title>
        <authorList>
            <person name="Lee K.C.Y."/>
            <person name="Morgan X.C."/>
            <person name="Dunfield P.F."/>
            <person name="Tamas I."/>
            <person name="Houghton K.M."/>
            <person name="Vyssotski M."/>
            <person name="Ryan J.L.J."/>
            <person name="Lagutin K."/>
            <person name="McDonald I.R."/>
            <person name="Stott M.B."/>
        </authorList>
    </citation>
    <scope>NUCLEOTIDE SEQUENCE [LARGE SCALE GENOMIC DNA]</scope>
    <source>
        <strain evidence="3">DSM 23976 / ICMP 18418 / T49</strain>
    </source>
</reference>
<dbReference type="STRING" id="454171.CP488_02879"/>
<keyword evidence="1" id="KW-0812">Transmembrane</keyword>
<feature type="transmembrane region" description="Helical" evidence="1">
    <location>
        <begin position="126"/>
        <end position="146"/>
    </location>
</feature>
<feature type="transmembrane region" description="Helical" evidence="1">
    <location>
        <begin position="43"/>
        <end position="68"/>
    </location>
</feature>
<feature type="transmembrane region" description="Helical" evidence="1">
    <location>
        <begin position="211"/>
        <end position="234"/>
    </location>
</feature>
<keyword evidence="3" id="KW-1185">Reference proteome</keyword>
<feature type="transmembrane region" description="Helical" evidence="1">
    <location>
        <begin position="297"/>
        <end position="313"/>
    </location>
</feature>
<dbReference type="Proteomes" id="UP000014227">
    <property type="component" value="Chromosome I"/>
</dbReference>
<keyword evidence="1" id="KW-0472">Membrane</keyword>
<gene>
    <name evidence="2" type="ORF">CCALI_01218</name>
</gene>
<name>S0ETW6_CHTCT</name>
<feature type="transmembrane region" description="Helical" evidence="1">
    <location>
        <begin position="374"/>
        <end position="394"/>
    </location>
</feature>
<dbReference type="eggNOG" id="COG1807">
    <property type="taxonomic scope" value="Bacteria"/>
</dbReference>
<feature type="transmembrane region" description="Helical" evidence="1">
    <location>
        <begin position="240"/>
        <end position="261"/>
    </location>
</feature>
<keyword evidence="1" id="KW-1133">Transmembrane helix</keyword>
<dbReference type="KEGG" id="ccz:CCALI_01218"/>
<feature type="transmembrane region" description="Helical" evidence="1">
    <location>
        <begin position="158"/>
        <end position="175"/>
    </location>
</feature>
<dbReference type="AlphaFoldDB" id="S0ETW6"/>
<sequence length="519" mass="58081">MSIGVLGRLAWALATAGVGAFWIRRARRLGLKTSFSLSFVKALGFVCLALSLFWGVVWLTIACFRITYPFELEWIGGAMRDHVERFLHHQPFYVPPGGGWFPYEYPPLYPWVCAQLLKWFPLPAFAVMRGVSIFSTIGCAVLIALWTKQLTAGSTQSALWSTLAAGLFLAAYRVTGAWYDLERLDMLFLFLSLLGIYALDKGRIGTLTASFAFTLAFFTKQQALLFIVAAVLALWHLRDWRSLCLLLGLTGGGCVVAVLLLNRATNGWFWFYCFRVPLSNGIHAVLALLFLYNDLPLYAPLIILIALLGWQTVHQMPLREKTLLFAMTAAGVLGSWLSRAHWGGDQNVLMTAYLFIGIMACTCAAYASEAHSYLQPGLLGLTLAQFVAIAYNPLAQIPHRQNREAGQRYLKEVQTLERGGEVLCLDHGGFTVPPHFQIMGLLDVLNTLHQMPLGLARALEAKRYSAILTEGLPGTKDVFGQMLYTFYRPVQRWNETTPWVVTGFLTPAPQRPVYIWRPR</sequence>
<evidence type="ECO:0008006" key="4">
    <source>
        <dbReference type="Google" id="ProtNLM"/>
    </source>
</evidence>
<evidence type="ECO:0000256" key="1">
    <source>
        <dbReference type="SAM" id="Phobius"/>
    </source>
</evidence>
<dbReference type="EMBL" id="HF951689">
    <property type="protein sequence ID" value="CCW35036.1"/>
    <property type="molecule type" value="Genomic_DNA"/>
</dbReference>